<proteinExistence type="predicted"/>
<evidence type="ECO:0000313" key="5">
    <source>
        <dbReference type="EMBL" id="SUI40864.1"/>
    </source>
</evidence>
<dbReference type="EMBL" id="UGYK01000002">
    <property type="protein sequence ID" value="SUI40864.1"/>
    <property type="molecule type" value="Genomic_DNA"/>
</dbReference>
<feature type="transmembrane region" description="Helical" evidence="4">
    <location>
        <begin position="236"/>
        <end position="258"/>
    </location>
</feature>
<dbReference type="Gene3D" id="1.20.1720.10">
    <property type="entry name" value="Multidrug resistance protein D"/>
    <property type="match status" value="1"/>
</dbReference>
<evidence type="ECO:0000256" key="3">
    <source>
        <dbReference type="ARBA" id="ARBA00023136"/>
    </source>
</evidence>
<keyword evidence="1 4" id="KW-0812">Transmembrane</keyword>
<dbReference type="Pfam" id="PF07690">
    <property type="entry name" value="MFS_1"/>
    <property type="match status" value="1"/>
</dbReference>
<protein>
    <submittedName>
        <fullName evidence="5">Multidrug resistance protein D</fullName>
    </submittedName>
</protein>
<feature type="transmembrane region" description="Helical" evidence="4">
    <location>
        <begin position="199"/>
        <end position="224"/>
    </location>
</feature>
<dbReference type="InterPro" id="IPR011701">
    <property type="entry name" value="MFS"/>
</dbReference>
<dbReference type="SUPFAM" id="SSF103473">
    <property type="entry name" value="MFS general substrate transporter"/>
    <property type="match status" value="1"/>
</dbReference>
<keyword evidence="3 4" id="KW-0472">Membrane</keyword>
<dbReference type="GO" id="GO:0022857">
    <property type="term" value="F:transmembrane transporter activity"/>
    <property type="evidence" value="ECO:0007669"/>
    <property type="project" value="InterPro"/>
</dbReference>
<feature type="transmembrane region" description="Helical" evidence="4">
    <location>
        <begin position="31"/>
        <end position="52"/>
    </location>
</feature>
<feature type="transmembrane region" description="Helical" evidence="4">
    <location>
        <begin position="172"/>
        <end position="193"/>
    </location>
</feature>
<keyword evidence="2 4" id="KW-1133">Transmembrane helix</keyword>
<evidence type="ECO:0000256" key="4">
    <source>
        <dbReference type="SAM" id="Phobius"/>
    </source>
</evidence>
<reference evidence="5 6" key="1">
    <citation type="submission" date="2018-06" db="EMBL/GenBank/DDBJ databases">
        <authorList>
            <consortium name="Pathogen Informatics"/>
            <person name="Doyle S."/>
        </authorList>
    </citation>
    <scope>NUCLEOTIDE SEQUENCE [LARGE SCALE GENOMIC DNA]</scope>
    <source>
        <strain evidence="5 6">NCTC10211</strain>
    </source>
</reference>
<sequence>MRCRVWAPAVRRSLRVSSRDNWSGDELARRLSVLSIAFITALGGGQFIGGLLSQYSHWQMGFVLMGATGMAILALMATLPLEAGRARGPRPAMAATYFAILRRPGFFWPACVGGLGFATTVTLQEVSPFVMQQGFGLNVTAFGALGLVIGIAYFSGALTVNRTVARVGGKKLMQTGSGIVALATVAILLLWWGGILAGLSGMALFIALYCLTIFGQAVLFPNSMAMAVSDAKEHGAYAMALCGFLQQCLAGIAAAGAVLLEHHGLWALAIALLGLAGWLMVKLRM</sequence>
<feature type="transmembrane region" description="Helical" evidence="4">
    <location>
        <begin position="135"/>
        <end position="160"/>
    </location>
</feature>
<feature type="transmembrane region" description="Helical" evidence="4">
    <location>
        <begin position="105"/>
        <end position="123"/>
    </location>
</feature>
<accession>A0A379Y523</accession>
<evidence type="ECO:0000256" key="1">
    <source>
        <dbReference type="ARBA" id="ARBA00022692"/>
    </source>
</evidence>
<name>A0A379Y523_SERMA</name>
<dbReference type="InterPro" id="IPR036259">
    <property type="entry name" value="MFS_trans_sf"/>
</dbReference>
<feature type="transmembrane region" description="Helical" evidence="4">
    <location>
        <begin position="264"/>
        <end position="281"/>
    </location>
</feature>
<evidence type="ECO:0000313" key="6">
    <source>
        <dbReference type="Proteomes" id="UP000254765"/>
    </source>
</evidence>
<dbReference type="AlphaFoldDB" id="A0A379Y523"/>
<organism evidence="5 6">
    <name type="scientific">Serratia marcescens</name>
    <dbReference type="NCBI Taxonomy" id="615"/>
    <lineage>
        <taxon>Bacteria</taxon>
        <taxon>Pseudomonadati</taxon>
        <taxon>Pseudomonadota</taxon>
        <taxon>Gammaproteobacteria</taxon>
        <taxon>Enterobacterales</taxon>
        <taxon>Yersiniaceae</taxon>
        <taxon>Serratia</taxon>
    </lineage>
</organism>
<evidence type="ECO:0000256" key="2">
    <source>
        <dbReference type="ARBA" id="ARBA00022989"/>
    </source>
</evidence>
<feature type="transmembrane region" description="Helical" evidence="4">
    <location>
        <begin position="58"/>
        <end position="84"/>
    </location>
</feature>
<gene>
    <name evidence="5" type="ORF">NCTC10211_00805</name>
</gene>
<dbReference type="Proteomes" id="UP000254765">
    <property type="component" value="Unassembled WGS sequence"/>
</dbReference>